<comment type="caution">
    <text evidence="3">The sequence shown here is derived from an EMBL/GenBank/DDBJ whole genome shotgun (WGS) entry which is preliminary data.</text>
</comment>
<feature type="compositionally biased region" description="Polar residues" evidence="1">
    <location>
        <begin position="266"/>
        <end position="277"/>
    </location>
</feature>
<evidence type="ECO:0000256" key="2">
    <source>
        <dbReference type="SAM" id="Phobius"/>
    </source>
</evidence>
<sequence>MQSFVMAPVELDDQVRYAPLANTRHRSEKRGKIVPVLAALAAFSFFVAEYFAFGAALASYRAWRHEQRPASTWLGPAGYSHGGLGLDMIRWLTNSTVYLDAVEVLVEKARRFWWGQQLELSMIPFSVFLTIEGRRRAVPFLWAYLALGHLVSHSFGQTLFYIAMIVTPLPLGQTSSSSARFRCHRKPPCAAVLRNGVETPFVRELKRLVQGTMGETMTMATIRYGVSIEQPGTTLDMAILGHFGKFLSRRNSSFGSPTETRDPGTFVTTAPTPASRCSTDDDIGGMVSTKQSTHHTLVRNLTFRGRKRSVSLPLALPSPPPSPPSSTGLSRSTTARTSPATPPRLHTHETPGALAPTAKATATPDKPLRKKRSVLKKAQEAPARVAAALMPGVARAKLGRTCHPSERPLTETNLRHQEMLCHFELRFGRRPSAAAYSISISPRASRAGSLDSEASSGGWYADAAETQEKAGWRSEGGEPESLWLAYALIEHAGTNPTRTSAASGPASKHS</sequence>
<feature type="region of interest" description="Disordered" evidence="1">
    <location>
        <begin position="252"/>
        <end position="295"/>
    </location>
</feature>
<feature type="region of interest" description="Disordered" evidence="1">
    <location>
        <begin position="309"/>
        <end position="381"/>
    </location>
</feature>
<keyword evidence="2" id="KW-0812">Transmembrane</keyword>
<protein>
    <submittedName>
        <fullName evidence="3">Uncharacterized protein</fullName>
    </submittedName>
</protein>
<feature type="compositionally biased region" description="Low complexity" evidence="1">
    <location>
        <begin position="350"/>
        <end position="365"/>
    </location>
</feature>
<reference evidence="3" key="1">
    <citation type="journal article" date="2023" name="Mol. Plant Microbe Interact.">
        <title>Elucidating the Obligate Nature and Biological Capacity of an Invasive Fungal Corn Pathogen.</title>
        <authorList>
            <person name="MacCready J.S."/>
            <person name="Roggenkamp E.M."/>
            <person name="Gdanetz K."/>
            <person name="Chilvers M.I."/>
        </authorList>
    </citation>
    <scope>NUCLEOTIDE SEQUENCE</scope>
    <source>
        <strain evidence="3">PM02</strain>
    </source>
</reference>
<evidence type="ECO:0000256" key="1">
    <source>
        <dbReference type="SAM" id="MobiDB-lite"/>
    </source>
</evidence>
<dbReference type="AlphaFoldDB" id="A0AAD9I510"/>
<proteinExistence type="predicted"/>
<name>A0AAD9I510_9PEZI</name>
<dbReference type="Proteomes" id="UP001217918">
    <property type="component" value="Unassembled WGS sequence"/>
</dbReference>
<organism evidence="3 4">
    <name type="scientific">Phyllachora maydis</name>
    <dbReference type="NCBI Taxonomy" id="1825666"/>
    <lineage>
        <taxon>Eukaryota</taxon>
        <taxon>Fungi</taxon>
        <taxon>Dikarya</taxon>
        <taxon>Ascomycota</taxon>
        <taxon>Pezizomycotina</taxon>
        <taxon>Sordariomycetes</taxon>
        <taxon>Sordariomycetidae</taxon>
        <taxon>Phyllachorales</taxon>
        <taxon>Phyllachoraceae</taxon>
        <taxon>Phyllachora</taxon>
    </lineage>
</organism>
<feature type="transmembrane region" description="Helical" evidence="2">
    <location>
        <begin position="33"/>
        <end position="58"/>
    </location>
</feature>
<accession>A0AAD9I510</accession>
<dbReference type="EMBL" id="JAQQPM010000003">
    <property type="protein sequence ID" value="KAK2070372.1"/>
    <property type="molecule type" value="Genomic_DNA"/>
</dbReference>
<feature type="compositionally biased region" description="Low complexity" evidence="1">
    <location>
        <begin position="325"/>
        <end position="339"/>
    </location>
</feature>
<gene>
    <name evidence="3" type="ORF">P8C59_004870</name>
</gene>
<evidence type="ECO:0000313" key="4">
    <source>
        <dbReference type="Proteomes" id="UP001217918"/>
    </source>
</evidence>
<keyword evidence="4" id="KW-1185">Reference proteome</keyword>
<keyword evidence="2" id="KW-1133">Transmembrane helix</keyword>
<evidence type="ECO:0000313" key="3">
    <source>
        <dbReference type="EMBL" id="KAK2070372.1"/>
    </source>
</evidence>
<keyword evidence="2" id="KW-0472">Membrane</keyword>